<name>A0A8J7M120_9BACT</name>
<dbReference type="Pfam" id="PF13525">
    <property type="entry name" value="YfiO"/>
    <property type="match status" value="1"/>
</dbReference>
<keyword evidence="9" id="KW-1185">Reference proteome</keyword>
<dbReference type="EMBL" id="JAEMHM010000016">
    <property type="protein sequence ID" value="MBJ6726649.1"/>
    <property type="molecule type" value="Genomic_DNA"/>
</dbReference>
<dbReference type="InterPro" id="IPR017689">
    <property type="entry name" value="BamD"/>
</dbReference>
<dbReference type="NCBIfam" id="TIGR03302">
    <property type="entry name" value="OM_YfiO"/>
    <property type="match status" value="1"/>
</dbReference>
<dbReference type="Proteomes" id="UP000636888">
    <property type="component" value="Unassembled WGS sequence"/>
</dbReference>
<feature type="chain" id="PRO_5035350007" evidence="6">
    <location>
        <begin position="22"/>
        <end position="244"/>
    </location>
</feature>
<dbReference type="RefSeq" id="WP_199385564.1">
    <property type="nucleotide sequence ID" value="NZ_JAEMHM010000016.1"/>
</dbReference>
<gene>
    <name evidence="8" type="ORF">JFN93_18200</name>
</gene>
<feature type="domain" description="Outer membrane lipoprotein BamD-like" evidence="7">
    <location>
        <begin position="28"/>
        <end position="218"/>
    </location>
</feature>
<dbReference type="PROSITE" id="PS51257">
    <property type="entry name" value="PROKAR_LIPOPROTEIN"/>
    <property type="match status" value="1"/>
</dbReference>
<comment type="caution">
    <text evidence="8">The sequence shown here is derived from an EMBL/GenBank/DDBJ whole genome shotgun (WGS) entry which is preliminary data.</text>
</comment>
<proteinExistence type="inferred from homology"/>
<keyword evidence="1 6" id="KW-0732">Signal</keyword>
<evidence type="ECO:0000256" key="2">
    <source>
        <dbReference type="ARBA" id="ARBA00023136"/>
    </source>
</evidence>
<keyword evidence="2" id="KW-0472">Membrane</keyword>
<dbReference type="SUPFAM" id="SSF48452">
    <property type="entry name" value="TPR-like"/>
    <property type="match status" value="1"/>
</dbReference>
<reference evidence="8" key="1">
    <citation type="submission" date="2020-12" db="EMBL/GenBank/DDBJ databases">
        <title>Geomonas sp. Red875, isolated from river sediment.</title>
        <authorList>
            <person name="Xu Z."/>
            <person name="Zhang Z."/>
            <person name="Masuda Y."/>
            <person name="Itoh H."/>
            <person name="Senoo K."/>
        </authorList>
    </citation>
    <scope>NUCLEOTIDE SEQUENCE</scope>
    <source>
        <strain evidence="8">Red875</strain>
    </source>
</reference>
<keyword evidence="4" id="KW-0998">Cell outer membrane</keyword>
<sequence>MLRALKPFSLLVLLALVSACATTPKVKSPEANFKEGVELYDKHDWEEAIKSFKKVKEAYSSAELTTKSELYIADAHFENKAYIEAAAAYEDFRKLHPSHEKAAYALYRFGLSHYREINGIDTDQTPVKSAHAAFDTFLAQYPKSEYAAEVKEKRDDCVDKELQYEIYVGSYYLRTGSYPSAIKRLSEALAKFPKTPHQPENLYYLGKAYLKQGDREKGTTTLKRLAAEYPDTKWNKDGQELLAP</sequence>
<dbReference type="GO" id="GO:1990063">
    <property type="term" value="C:Bam protein complex"/>
    <property type="evidence" value="ECO:0007669"/>
    <property type="project" value="TreeGrafter"/>
</dbReference>
<dbReference type="GO" id="GO:0051205">
    <property type="term" value="P:protein insertion into membrane"/>
    <property type="evidence" value="ECO:0007669"/>
    <property type="project" value="TreeGrafter"/>
</dbReference>
<keyword evidence="3" id="KW-0564">Palmitate</keyword>
<accession>A0A8J7M120</accession>
<dbReference type="Gene3D" id="1.25.40.10">
    <property type="entry name" value="Tetratricopeptide repeat domain"/>
    <property type="match status" value="1"/>
</dbReference>
<evidence type="ECO:0000256" key="4">
    <source>
        <dbReference type="ARBA" id="ARBA00023237"/>
    </source>
</evidence>
<dbReference type="HAMAP" id="MF_00922">
    <property type="entry name" value="OM_assembly_BamD"/>
    <property type="match status" value="1"/>
</dbReference>
<evidence type="ECO:0000256" key="5">
    <source>
        <dbReference type="ARBA" id="ARBA00023288"/>
    </source>
</evidence>
<dbReference type="PANTHER" id="PTHR37423:SF1">
    <property type="entry name" value="OUTER MEMBRANE PROTEIN ASSEMBLY FACTOR BAMD"/>
    <property type="match status" value="1"/>
</dbReference>
<dbReference type="AlphaFoldDB" id="A0A8J7M120"/>
<organism evidence="8 9">
    <name type="scientific">Geomesophilobacter sediminis</name>
    <dbReference type="NCBI Taxonomy" id="2798584"/>
    <lineage>
        <taxon>Bacteria</taxon>
        <taxon>Pseudomonadati</taxon>
        <taxon>Thermodesulfobacteriota</taxon>
        <taxon>Desulfuromonadia</taxon>
        <taxon>Geobacterales</taxon>
        <taxon>Geobacteraceae</taxon>
        <taxon>Geomesophilobacter</taxon>
    </lineage>
</organism>
<evidence type="ECO:0000256" key="6">
    <source>
        <dbReference type="SAM" id="SignalP"/>
    </source>
</evidence>
<dbReference type="InterPro" id="IPR039565">
    <property type="entry name" value="BamD-like"/>
</dbReference>
<evidence type="ECO:0000313" key="8">
    <source>
        <dbReference type="EMBL" id="MBJ6726649.1"/>
    </source>
</evidence>
<evidence type="ECO:0000256" key="1">
    <source>
        <dbReference type="ARBA" id="ARBA00022729"/>
    </source>
</evidence>
<dbReference type="PANTHER" id="PTHR37423">
    <property type="entry name" value="SOLUBLE LYTIC MUREIN TRANSGLYCOSYLASE-RELATED"/>
    <property type="match status" value="1"/>
</dbReference>
<keyword evidence="5" id="KW-0449">Lipoprotein</keyword>
<feature type="signal peptide" evidence="6">
    <location>
        <begin position="1"/>
        <end position="21"/>
    </location>
</feature>
<protein>
    <submittedName>
        <fullName evidence="8">Outer membrane protein assembly factor BamD</fullName>
    </submittedName>
</protein>
<evidence type="ECO:0000313" key="9">
    <source>
        <dbReference type="Proteomes" id="UP000636888"/>
    </source>
</evidence>
<evidence type="ECO:0000259" key="7">
    <source>
        <dbReference type="Pfam" id="PF13525"/>
    </source>
</evidence>
<evidence type="ECO:0000256" key="3">
    <source>
        <dbReference type="ARBA" id="ARBA00023139"/>
    </source>
</evidence>
<dbReference type="InterPro" id="IPR011990">
    <property type="entry name" value="TPR-like_helical_dom_sf"/>
</dbReference>